<proteinExistence type="predicted"/>
<dbReference type="PANTHER" id="PTHR10039">
    <property type="entry name" value="AMELOGENIN"/>
    <property type="match status" value="1"/>
</dbReference>
<dbReference type="STRING" id="71717.A0A4Y7T920"/>
<dbReference type="EMBL" id="QPFP01000022">
    <property type="protein sequence ID" value="TEB30677.1"/>
    <property type="molecule type" value="Genomic_DNA"/>
</dbReference>
<accession>A0A4Y7T920</accession>
<comment type="caution">
    <text evidence="3">The sequence shown here is derived from an EMBL/GenBank/DDBJ whole genome shotgun (WGS) entry which is preliminary data.</text>
</comment>
<evidence type="ECO:0000256" key="1">
    <source>
        <dbReference type="ARBA" id="ARBA00022737"/>
    </source>
</evidence>
<dbReference type="Gene3D" id="3.40.50.300">
    <property type="entry name" value="P-loop containing nucleotide triphosphate hydrolases"/>
    <property type="match status" value="1"/>
</dbReference>
<dbReference type="InterPro" id="IPR056884">
    <property type="entry name" value="NPHP3-like_N"/>
</dbReference>
<dbReference type="InterPro" id="IPR027417">
    <property type="entry name" value="P-loop_NTPase"/>
</dbReference>
<protein>
    <recommendedName>
        <fullName evidence="2">Nephrocystin 3-like N-terminal domain-containing protein</fullName>
    </recommendedName>
</protein>
<dbReference type="SUPFAM" id="SSF52540">
    <property type="entry name" value="P-loop containing nucleoside triphosphate hydrolases"/>
    <property type="match status" value="1"/>
</dbReference>
<gene>
    <name evidence="3" type="ORF">FA13DRAFT_1814482</name>
</gene>
<feature type="domain" description="Nephrocystin 3-like N-terminal" evidence="2">
    <location>
        <begin position="71"/>
        <end position="255"/>
    </location>
</feature>
<evidence type="ECO:0000313" key="3">
    <source>
        <dbReference type="EMBL" id="TEB30677.1"/>
    </source>
</evidence>
<sequence>MSNSNSYLCNSRDFHVENLTVINAGSSGNSHAFSYLHDNIAIDAAHNSEERCDAPKCHPETRTAVQEDIFSWITHGDEDAQPMKILWLTGPAGTGKTAIAGSVADTCDEQGLLAGSFFFASFTGSEKRRSKRYLVATLAYHLVMQLGNDHSLRQAILAAVERDPAIFRRRLKDQIRVILVKPFQDTRTRFDTSALPNVFIIDGLDEVEAANSRQAGKDPHEARLENERDQEEILSALLYAANDSNFPFRIIITSRPEPIIRGFFSADAVDLTREIFLDEKYNPDADIRLFLNSKFAEVRRRYRLPLSWPLAEDIQRIVITASGQFVYAATIIRFLQNTKHPRGPQGLLQTVLDWEAKDAASSALAPLDALYTRILLSSPDPPLAVQWVWAINDIGLDEAPTSFVNQLLQEFEGQGAYLLENLSSLVWMPPAGDESSPYKIYHKSFIDLLEFRAGKELRGDYNGGNEVFLQGCLRVFRGNLPPASTLTASSLNIFMRHFLNGPWQRFSSDIASELGQDDLHRWDVGWWVHLLVRAFTSPRRESAVVMLFGTIHKLCVAASRIPGDCLPSCKHWRSNIIRICKEYGWNVPNTIALLREAMWHTAMLHKFNDEYTLPFWAMVGGGQGPSGAQESFTRYTVDEDYQASLDVVSAMFSRLPSDWQSRYHEEVDGPMDGYMDAKVSRSYTALSSFIKTIAVEIGVEVEDVDVAVWQSMNMRVTFPQFPGGLT</sequence>
<dbReference type="Pfam" id="PF24883">
    <property type="entry name" value="NPHP3_N"/>
    <property type="match status" value="1"/>
</dbReference>
<evidence type="ECO:0000313" key="4">
    <source>
        <dbReference type="Proteomes" id="UP000298030"/>
    </source>
</evidence>
<name>A0A4Y7T920_COPMI</name>
<organism evidence="3 4">
    <name type="scientific">Coprinellus micaceus</name>
    <name type="common">Glistening ink-cap mushroom</name>
    <name type="synonym">Coprinus micaceus</name>
    <dbReference type="NCBI Taxonomy" id="71717"/>
    <lineage>
        <taxon>Eukaryota</taxon>
        <taxon>Fungi</taxon>
        <taxon>Dikarya</taxon>
        <taxon>Basidiomycota</taxon>
        <taxon>Agaricomycotina</taxon>
        <taxon>Agaricomycetes</taxon>
        <taxon>Agaricomycetidae</taxon>
        <taxon>Agaricales</taxon>
        <taxon>Agaricineae</taxon>
        <taxon>Psathyrellaceae</taxon>
        <taxon>Coprinellus</taxon>
    </lineage>
</organism>
<reference evidence="3 4" key="1">
    <citation type="journal article" date="2019" name="Nat. Ecol. Evol.">
        <title>Megaphylogeny resolves global patterns of mushroom evolution.</title>
        <authorList>
            <person name="Varga T."/>
            <person name="Krizsan K."/>
            <person name="Foldi C."/>
            <person name="Dima B."/>
            <person name="Sanchez-Garcia M."/>
            <person name="Sanchez-Ramirez S."/>
            <person name="Szollosi G.J."/>
            <person name="Szarkandi J.G."/>
            <person name="Papp V."/>
            <person name="Albert L."/>
            <person name="Andreopoulos W."/>
            <person name="Angelini C."/>
            <person name="Antonin V."/>
            <person name="Barry K.W."/>
            <person name="Bougher N.L."/>
            <person name="Buchanan P."/>
            <person name="Buyck B."/>
            <person name="Bense V."/>
            <person name="Catcheside P."/>
            <person name="Chovatia M."/>
            <person name="Cooper J."/>
            <person name="Damon W."/>
            <person name="Desjardin D."/>
            <person name="Finy P."/>
            <person name="Geml J."/>
            <person name="Haridas S."/>
            <person name="Hughes K."/>
            <person name="Justo A."/>
            <person name="Karasinski D."/>
            <person name="Kautmanova I."/>
            <person name="Kiss B."/>
            <person name="Kocsube S."/>
            <person name="Kotiranta H."/>
            <person name="LaButti K.M."/>
            <person name="Lechner B.E."/>
            <person name="Liimatainen K."/>
            <person name="Lipzen A."/>
            <person name="Lukacs Z."/>
            <person name="Mihaltcheva S."/>
            <person name="Morgado L.N."/>
            <person name="Niskanen T."/>
            <person name="Noordeloos M.E."/>
            <person name="Ohm R.A."/>
            <person name="Ortiz-Santana B."/>
            <person name="Ovrebo C."/>
            <person name="Racz N."/>
            <person name="Riley R."/>
            <person name="Savchenko A."/>
            <person name="Shiryaev A."/>
            <person name="Soop K."/>
            <person name="Spirin V."/>
            <person name="Szebenyi C."/>
            <person name="Tomsovsky M."/>
            <person name="Tulloss R.E."/>
            <person name="Uehling J."/>
            <person name="Grigoriev I.V."/>
            <person name="Vagvolgyi C."/>
            <person name="Papp T."/>
            <person name="Martin F.M."/>
            <person name="Miettinen O."/>
            <person name="Hibbett D.S."/>
            <person name="Nagy L.G."/>
        </authorList>
    </citation>
    <scope>NUCLEOTIDE SEQUENCE [LARGE SCALE GENOMIC DNA]</scope>
    <source>
        <strain evidence="3 4">FP101781</strain>
    </source>
</reference>
<dbReference type="Proteomes" id="UP000298030">
    <property type="component" value="Unassembled WGS sequence"/>
</dbReference>
<dbReference type="OrthoDB" id="4760524at2759"/>
<keyword evidence="1" id="KW-0677">Repeat</keyword>
<dbReference type="PANTHER" id="PTHR10039:SF14">
    <property type="entry name" value="NACHT DOMAIN-CONTAINING PROTEIN"/>
    <property type="match status" value="1"/>
</dbReference>
<evidence type="ECO:0000259" key="2">
    <source>
        <dbReference type="Pfam" id="PF24883"/>
    </source>
</evidence>
<dbReference type="AlphaFoldDB" id="A0A4Y7T920"/>
<keyword evidence="4" id="KW-1185">Reference proteome</keyword>